<evidence type="ECO:0000313" key="3">
    <source>
        <dbReference type="EMBL" id="RGR55234.1"/>
    </source>
</evidence>
<keyword evidence="4" id="KW-1185">Reference proteome</keyword>
<protein>
    <submittedName>
        <fullName evidence="2">Uncharacterized protein</fullName>
    </submittedName>
</protein>
<feature type="transmembrane region" description="Helical" evidence="1">
    <location>
        <begin position="6"/>
        <end position="24"/>
    </location>
</feature>
<dbReference type="AlphaFoldDB" id="A0A0M6WKT2"/>
<dbReference type="RefSeq" id="WP_055061723.1">
    <property type="nucleotide sequence ID" value="NZ_AP031452.1"/>
</dbReference>
<evidence type="ECO:0000313" key="5">
    <source>
        <dbReference type="Proteomes" id="UP000266066"/>
    </source>
</evidence>
<dbReference type="EMBL" id="CVRQ01000018">
    <property type="protein sequence ID" value="CRL37093.1"/>
    <property type="molecule type" value="Genomic_DNA"/>
</dbReference>
<feature type="transmembrane region" description="Helical" evidence="1">
    <location>
        <begin position="51"/>
        <end position="70"/>
    </location>
</feature>
<evidence type="ECO:0000313" key="2">
    <source>
        <dbReference type="EMBL" id="CRL37093.1"/>
    </source>
</evidence>
<proteinExistence type="predicted"/>
<reference evidence="3 5" key="3">
    <citation type="submission" date="2018-08" db="EMBL/GenBank/DDBJ databases">
        <title>A genome reference for cultivated species of the human gut microbiota.</title>
        <authorList>
            <person name="Zou Y."/>
            <person name="Xue W."/>
            <person name="Luo G."/>
        </authorList>
    </citation>
    <scope>NUCLEOTIDE SEQUENCE [LARGE SCALE GENOMIC DNA]</scope>
    <source>
        <strain evidence="3 5">AF25-15</strain>
    </source>
</reference>
<accession>A0A0M6WKT2</accession>
<feature type="transmembrane region" description="Helical" evidence="1">
    <location>
        <begin position="82"/>
        <end position="103"/>
    </location>
</feature>
<dbReference type="EMBL" id="QRUJ01000005">
    <property type="protein sequence ID" value="RGR55234.1"/>
    <property type="molecule type" value="Genomic_DNA"/>
</dbReference>
<keyword evidence="1" id="KW-0812">Transmembrane</keyword>
<dbReference type="Proteomes" id="UP000266066">
    <property type="component" value="Unassembled WGS sequence"/>
</dbReference>
<name>A0A0M6WKT2_9FIRM</name>
<organism evidence="2 4">
    <name type="scientific">Agathobacter rectalis</name>
    <dbReference type="NCBI Taxonomy" id="39491"/>
    <lineage>
        <taxon>Bacteria</taxon>
        <taxon>Bacillati</taxon>
        <taxon>Bacillota</taxon>
        <taxon>Clostridia</taxon>
        <taxon>Lachnospirales</taxon>
        <taxon>Lachnospiraceae</taxon>
        <taxon>Agathobacter</taxon>
    </lineage>
</organism>
<reference evidence="4" key="2">
    <citation type="submission" date="2015-05" db="EMBL/GenBank/DDBJ databases">
        <authorList>
            <consortium name="Pathogen Informatics"/>
        </authorList>
    </citation>
    <scope>NUCLEOTIDE SEQUENCE [LARGE SCALE GENOMIC DNA]</scope>
    <source>
        <strain evidence="4">T1-815</strain>
    </source>
</reference>
<keyword evidence="1" id="KW-1133">Transmembrane helix</keyword>
<evidence type="ECO:0000256" key="1">
    <source>
        <dbReference type="SAM" id="Phobius"/>
    </source>
</evidence>
<reference evidence="2" key="1">
    <citation type="submission" date="2015-05" db="EMBL/GenBank/DDBJ databases">
        <authorList>
            <person name="Wang D.B."/>
            <person name="Wang M."/>
        </authorList>
    </citation>
    <scope>NUCLEOTIDE SEQUENCE [LARGE SCALE GENOMIC DNA]</scope>
    <source>
        <strain evidence="2">T1-815</strain>
    </source>
</reference>
<evidence type="ECO:0000313" key="4">
    <source>
        <dbReference type="Proteomes" id="UP000049472"/>
    </source>
</evidence>
<sequence length="107" mass="12367">MNEQIIILIFLVLALGATLWLYILKAKKQVEYKGDERWLTIQLKANQSANIANWTLIILLAIATSVPLFIDIQIMFTLDRVILFGELFIGLRNLLELIAIMYFDKQL</sequence>
<keyword evidence="1" id="KW-0472">Membrane</keyword>
<gene>
    <name evidence="3" type="ORF">DWY38_06650</name>
    <name evidence="2" type="ORF">T1815_15041</name>
</gene>
<dbReference type="Proteomes" id="UP000049472">
    <property type="component" value="Unassembled WGS sequence"/>
</dbReference>